<evidence type="ECO:0000313" key="5">
    <source>
        <dbReference type="Proteomes" id="UP000664521"/>
    </source>
</evidence>
<keyword evidence="5" id="KW-1185">Reference proteome</keyword>
<dbReference type="InterPro" id="IPR050776">
    <property type="entry name" value="Ank_Repeat/CDKN_Inhibitor"/>
</dbReference>
<comment type="caution">
    <text evidence="4">The sequence shown here is derived from an EMBL/GenBank/DDBJ whole genome shotgun (WGS) entry which is preliminary data.</text>
</comment>
<feature type="compositionally biased region" description="Polar residues" evidence="3">
    <location>
        <begin position="1"/>
        <end position="22"/>
    </location>
</feature>
<dbReference type="Proteomes" id="UP000664521">
    <property type="component" value="Unassembled WGS sequence"/>
</dbReference>
<dbReference type="AlphaFoldDB" id="A0A8H3FU73"/>
<evidence type="ECO:0000256" key="3">
    <source>
        <dbReference type="SAM" id="MobiDB-lite"/>
    </source>
</evidence>
<accession>A0A8H3FU73</accession>
<proteinExistence type="predicted"/>
<keyword evidence="1" id="KW-0677">Repeat</keyword>
<evidence type="ECO:0000313" key="4">
    <source>
        <dbReference type="EMBL" id="CAF9927883.1"/>
    </source>
</evidence>
<sequence>MQQQSQESFADLKATSSAQASCSDPKELMAESGSPVSIDELDRQFQRQSLTDSSTSNKSDALALSVRDQEIQKCLAQKPGLLSTVCNQTRAAGCEIPVTSKGIESAPYHVEKQQWTRLASLRDQTDTHAYSVTRYGSLGTSSWVASLATEKKIARNRSRARYARHAASWGVSFRIGYCSRLLAGVVQASFFCTRGAGGMSLSPSLSFRGLVASDSPAFSLMNGFRQFDSELSVDEWVAHVEEQLQVLRQIFDERRASPYDIDIRGNTLIHQAFNILEIDYGQLLDVVTPAVRILILELLRFGVPLNDVNYSGQTAFDRLVERASIRHFRSEWMDLPRRMMQAVDTDAHLCTITIPERGHILNFGPLMASLPSIAEVTDCHDISLAVVKKSESDLRRALSISPQDIDATNKFGQTALHLSIDWPDGMDILLEAGADPECVDQAGSVPLQYAVKRLLVDPIQKLGKAKCSLRQKERISAYETSQEKKVKGLVIEPVDHQWGFLWEPGKRLDEPESAAVLVFDTLLDLLVNWRKELCDRARQTIPLPEIARWLPHSCGGTHVIDETASRLAFEIESRGIYLPPHLHPGKDQITGYHFFAGYPKIAEKLWKAGFRDINGKDSIGRTPLMVRTLDHPFTQWRELSEDHCLFIQWLEFVTWMQDNDADLYERQDVAFIKRQWGTKLPQDWQLLDASTICFVAWRLGTAFALQQLNPNLSLHIRTQTELFPILLRETPTENTAQTLRRILMDCTMDDCTCSCSESGCTVRSLIDRSYTNQKWGEDLYRRTRDFGETFTRLARLTDADPAMGISEALRLLTFQELGLKHTCCSQVYVDDRCCLSMFFRLKDQAEINEFRDEDSAGLLQLEELLTEFELKMNELNSSFPDFLMDYWVPRMEQVLHGSEGSSDMEELDEQILPPSP</sequence>
<protein>
    <recommendedName>
        <fullName evidence="6">Ankyrin</fullName>
    </recommendedName>
</protein>
<dbReference type="PANTHER" id="PTHR24201">
    <property type="entry name" value="ANK_REP_REGION DOMAIN-CONTAINING PROTEIN"/>
    <property type="match status" value="1"/>
</dbReference>
<gene>
    <name evidence="4" type="ORF">HETSPECPRED_006694</name>
</gene>
<name>A0A8H3FU73_9LECA</name>
<dbReference type="InterPro" id="IPR036770">
    <property type="entry name" value="Ankyrin_rpt-contain_sf"/>
</dbReference>
<dbReference type="OrthoDB" id="1577640at2759"/>
<evidence type="ECO:0000256" key="1">
    <source>
        <dbReference type="ARBA" id="ARBA00022737"/>
    </source>
</evidence>
<feature type="region of interest" description="Disordered" evidence="3">
    <location>
        <begin position="1"/>
        <end position="61"/>
    </location>
</feature>
<organism evidence="4 5">
    <name type="scientific">Heterodermia speciosa</name>
    <dbReference type="NCBI Taxonomy" id="116794"/>
    <lineage>
        <taxon>Eukaryota</taxon>
        <taxon>Fungi</taxon>
        <taxon>Dikarya</taxon>
        <taxon>Ascomycota</taxon>
        <taxon>Pezizomycotina</taxon>
        <taxon>Lecanoromycetes</taxon>
        <taxon>OSLEUM clade</taxon>
        <taxon>Lecanoromycetidae</taxon>
        <taxon>Caliciales</taxon>
        <taxon>Physciaceae</taxon>
        <taxon>Heterodermia</taxon>
    </lineage>
</organism>
<dbReference type="EMBL" id="CAJPDS010000046">
    <property type="protein sequence ID" value="CAF9927883.1"/>
    <property type="molecule type" value="Genomic_DNA"/>
</dbReference>
<keyword evidence="2" id="KW-0040">ANK repeat</keyword>
<dbReference type="SUPFAM" id="SSF48403">
    <property type="entry name" value="Ankyrin repeat"/>
    <property type="match status" value="1"/>
</dbReference>
<evidence type="ECO:0008006" key="6">
    <source>
        <dbReference type="Google" id="ProtNLM"/>
    </source>
</evidence>
<dbReference type="Gene3D" id="1.25.40.20">
    <property type="entry name" value="Ankyrin repeat-containing domain"/>
    <property type="match status" value="1"/>
</dbReference>
<evidence type="ECO:0000256" key="2">
    <source>
        <dbReference type="ARBA" id="ARBA00023043"/>
    </source>
</evidence>
<feature type="compositionally biased region" description="Polar residues" evidence="3">
    <location>
        <begin position="46"/>
        <end position="59"/>
    </location>
</feature>
<reference evidence="4" key="1">
    <citation type="submission" date="2021-03" db="EMBL/GenBank/DDBJ databases">
        <authorList>
            <person name="Tagirdzhanova G."/>
        </authorList>
    </citation>
    <scope>NUCLEOTIDE SEQUENCE</scope>
</reference>